<name>A0AAJ2VAG2_DELAC</name>
<evidence type="ECO:0000313" key="1">
    <source>
        <dbReference type="EMBL" id="MDX4956250.1"/>
    </source>
</evidence>
<sequence length="63" mass="6532">MSSPVTRRLLAQAVQDLVKTNAPTAEHYAAVTEALAACATEDIGHPVRCAFIGSAKKPASQPA</sequence>
<dbReference type="GeneID" id="24118723"/>
<evidence type="ECO:0000313" key="2">
    <source>
        <dbReference type="Proteomes" id="UP001287445"/>
    </source>
</evidence>
<reference evidence="1" key="1">
    <citation type="submission" date="2023-11" db="EMBL/GenBank/DDBJ databases">
        <title>Identification and selenium tolerance of Delftia acidovorans R3-25.</title>
        <authorList>
            <person name="Zhang S."/>
            <person name="Liu Y."/>
            <person name="Guo Y."/>
        </authorList>
    </citation>
    <scope>NUCLEOTIDE SEQUENCE</scope>
    <source>
        <strain evidence="1">R3-25</strain>
    </source>
</reference>
<dbReference type="EMBL" id="JAWWMZ010000010">
    <property type="protein sequence ID" value="MDX4956250.1"/>
    <property type="molecule type" value="Genomic_DNA"/>
</dbReference>
<protein>
    <submittedName>
        <fullName evidence="1">Uncharacterized protein</fullName>
    </submittedName>
</protein>
<proteinExistence type="predicted"/>
<gene>
    <name evidence="1" type="ORF">SGN30_22780</name>
</gene>
<dbReference type="AlphaFoldDB" id="A0AAJ2VAG2"/>
<accession>A0AAJ2VAG2</accession>
<comment type="caution">
    <text evidence="1">The sequence shown here is derived from an EMBL/GenBank/DDBJ whole genome shotgun (WGS) entry which is preliminary data.</text>
</comment>
<dbReference type="Proteomes" id="UP001287445">
    <property type="component" value="Unassembled WGS sequence"/>
</dbReference>
<dbReference type="RefSeq" id="WP_043781792.1">
    <property type="nucleotide sequence ID" value="NZ_CAXBQT010000019.1"/>
</dbReference>
<organism evidence="1 2">
    <name type="scientific">Delftia acidovorans</name>
    <name type="common">Pseudomonas acidovorans</name>
    <name type="synonym">Comamonas acidovorans</name>
    <dbReference type="NCBI Taxonomy" id="80866"/>
    <lineage>
        <taxon>Bacteria</taxon>
        <taxon>Pseudomonadati</taxon>
        <taxon>Pseudomonadota</taxon>
        <taxon>Betaproteobacteria</taxon>
        <taxon>Burkholderiales</taxon>
        <taxon>Comamonadaceae</taxon>
        <taxon>Delftia</taxon>
    </lineage>
</organism>